<evidence type="ECO:0000313" key="4">
    <source>
        <dbReference type="EMBL" id="AHC16607.1"/>
    </source>
</evidence>
<evidence type="ECO:0000256" key="1">
    <source>
        <dbReference type="ARBA" id="ARBA00022553"/>
    </source>
</evidence>
<protein>
    <submittedName>
        <fullName evidence="4">DNA-binding response regulator CtrA</fullName>
    </submittedName>
</protein>
<feature type="modified residue" description="4-aspartylphosphate" evidence="2">
    <location>
        <position position="52"/>
    </location>
</feature>
<dbReference type="Pfam" id="PF00072">
    <property type="entry name" value="Response_reg"/>
    <property type="match status" value="1"/>
</dbReference>
<dbReference type="KEGG" id="slr:L21SP2_3267"/>
<dbReference type="PROSITE" id="PS50110">
    <property type="entry name" value="RESPONSE_REGULATORY"/>
    <property type="match status" value="1"/>
</dbReference>
<gene>
    <name evidence="4" type="ORF">L21SP2_3267</name>
</gene>
<sequence>MASILYAEDEFTNRKLIEIQLQRANLNCDLACNGEEAWEMFQNGDYKLIILDRYMPKMNGDELARKIKQVRPDIPLIAITSDDSDVKQLREAGFSEIFIKPLHGREYITLIRQYLED</sequence>
<dbReference type="RefSeq" id="WP_024269500.1">
    <property type="nucleotide sequence ID" value="NC_023035.1"/>
</dbReference>
<dbReference type="GO" id="GO:0003677">
    <property type="term" value="F:DNA binding"/>
    <property type="evidence" value="ECO:0007669"/>
    <property type="project" value="UniProtKB-KW"/>
</dbReference>
<dbReference type="Proteomes" id="UP000018680">
    <property type="component" value="Chromosome"/>
</dbReference>
<keyword evidence="4" id="KW-0238">DNA-binding</keyword>
<dbReference type="PANTHER" id="PTHR44591">
    <property type="entry name" value="STRESS RESPONSE REGULATOR PROTEIN 1"/>
    <property type="match status" value="1"/>
</dbReference>
<dbReference type="HOGENOM" id="CLU_000445_69_12_12"/>
<accession>V5WLA4</accession>
<dbReference type="GO" id="GO:0000160">
    <property type="term" value="P:phosphorelay signal transduction system"/>
    <property type="evidence" value="ECO:0007669"/>
    <property type="project" value="InterPro"/>
</dbReference>
<dbReference type="AlphaFoldDB" id="V5WLA4"/>
<name>V5WLA4_9SPIO</name>
<evidence type="ECO:0000259" key="3">
    <source>
        <dbReference type="PROSITE" id="PS50110"/>
    </source>
</evidence>
<dbReference type="InterPro" id="IPR050595">
    <property type="entry name" value="Bact_response_regulator"/>
</dbReference>
<dbReference type="InterPro" id="IPR011006">
    <property type="entry name" value="CheY-like_superfamily"/>
</dbReference>
<proteinExistence type="predicted"/>
<dbReference type="SMART" id="SM00448">
    <property type="entry name" value="REC"/>
    <property type="match status" value="1"/>
</dbReference>
<dbReference type="eggNOG" id="COG0784">
    <property type="taxonomic scope" value="Bacteria"/>
</dbReference>
<keyword evidence="5" id="KW-1185">Reference proteome</keyword>
<dbReference type="CDD" id="cd17546">
    <property type="entry name" value="REC_hyHK_CKI1_RcsC-like"/>
    <property type="match status" value="1"/>
</dbReference>
<keyword evidence="1 2" id="KW-0597">Phosphoprotein</keyword>
<dbReference type="InterPro" id="IPR001789">
    <property type="entry name" value="Sig_transdc_resp-reg_receiver"/>
</dbReference>
<dbReference type="PANTHER" id="PTHR44591:SF21">
    <property type="entry name" value="TWO-COMPONENT RESPONSE REGULATOR"/>
    <property type="match status" value="1"/>
</dbReference>
<reference evidence="4 5" key="1">
    <citation type="journal article" date="2015" name="Stand. Genomic Sci.">
        <title>Complete genome sequence and description of Salinispira pacifica gen. nov., sp. nov., a novel spirochaete isolated form a hypersaline microbial mat.</title>
        <authorList>
            <person name="Ben Hania W."/>
            <person name="Joseph M."/>
            <person name="Schumann P."/>
            <person name="Bunk B."/>
            <person name="Fiebig A."/>
            <person name="Sproer C."/>
            <person name="Klenk H.P."/>
            <person name="Fardeau M.L."/>
            <person name="Spring S."/>
        </authorList>
    </citation>
    <scope>NUCLEOTIDE SEQUENCE [LARGE SCALE GENOMIC DNA]</scope>
    <source>
        <strain evidence="4 5">L21-RPul-D2</strain>
    </source>
</reference>
<feature type="domain" description="Response regulatory" evidence="3">
    <location>
        <begin position="3"/>
        <end position="115"/>
    </location>
</feature>
<evidence type="ECO:0000256" key="2">
    <source>
        <dbReference type="PROSITE-ProRule" id="PRU00169"/>
    </source>
</evidence>
<dbReference type="EMBL" id="CP006939">
    <property type="protein sequence ID" value="AHC16607.1"/>
    <property type="molecule type" value="Genomic_DNA"/>
</dbReference>
<dbReference type="Gene3D" id="3.40.50.2300">
    <property type="match status" value="1"/>
</dbReference>
<evidence type="ECO:0000313" key="5">
    <source>
        <dbReference type="Proteomes" id="UP000018680"/>
    </source>
</evidence>
<dbReference type="SUPFAM" id="SSF52172">
    <property type="entry name" value="CheY-like"/>
    <property type="match status" value="1"/>
</dbReference>
<organism evidence="4 5">
    <name type="scientific">Salinispira pacifica</name>
    <dbReference type="NCBI Taxonomy" id="1307761"/>
    <lineage>
        <taxon>Bacteria</taxon>
        <taxon>Pseudomonadati</taxon>
        <taxon>Spirochaetota</taxon>
        <taxon>Spirochaetia</taxon>
        <taxon>Spirochaetales</taxon>
        <taxon>Spirochaetaceae</taxon>
        <taxon>Salinispira</taxon>
    </lineage>
</organism>
<dbReference type="OrthoDB" id="9790669at2"/>
<dbReference type="STRING" id="1307761.L21SP2_3267"/>